<comment type="caution">
    <text evidence="2">The sequence shown here is derived from an EMBL/GenBank/DDBJ whole genome shotgun (WGS) entry which is preliminary data.</text>
</comment>
<accession>A0A7W7YK41</accession>
<dbReference type="Gene3D" id="1.10.1740.10">
    <property type="match status" value="1"/>
</dbReference>
<reference evidence="2 3" key="1">
    <citation type="submission" date="2020-08" db="EMBL/GenBank/DDBJ databases">
        <title>Genomic Encyclopedia of Type Strains, Phase IV (KMG-IV): sequencing the most valuable type-strain genomes for metagenomic binning, comparative biology and taxonomic classification.</title>
        <authorList>
            <person name="Goeker M."/>
        </authorList>
    </citation>
    <scope>NUCLEOTIDE SEQUENCE [LARGE SCALE GENOMIC DNA]</scope>
    <source>
        <strain evidence="2 3">DSM 12251</strain>
    </source>
</reference>
<dbReference type="RefSeq" id="WP_184207180.1">
    <property type="nucleotide sequence ID" value="NZ_JACHIF010000002.1"/>
</dbReference>
<keyword evidence="3" id="KW-1185">Reference proteome</keyword>
<organism evidence="2 3">
    <name type="scientific">Prosthecobacter dejongeii</name>
    <dbReference type="NCBI Taxonomy" id="48465"/>
    <lineage>
        <taxon>Bacteria</taxon>
        <taxon>Pseudomonadati</taxon>
        <taxon>Verrucomicrobiota</taxon>
        <taxon>Verrucomicrobiia</taxon>
        <taxon>Verrucomicrobiales</taxon>
        <taxon>Verrucomicrobiaceae</taxon>
        <taxon>Prosthecobacter</taxon>
    </lineage>
</organism>
<sequence>MMSARDSSTSSPHAKSLSLDNDFCRTHWSRLYHLACQRGCDPQTAQDAVQDLFLNLLRRGHIEALSQQAPVLQAQHLSVRLRHLLINRWRDASRQCRSSSLPDLSLEDDHIPEPAHHETPATQHDRAWLQGCLTQAITRLQSEIPAPVWQHLHPLLLEEHRSPQSGAQRTALHRARKKLRHLVREAMNGSFQDWNHHLPRQRHSAS</sequence>
<dbReference type="GO" id="GO:0003700">
    <property type="term" value="F:DNA-binding transcription factor activity"/>
    <property type="evidence" value="ECO:0007669"/>
    <property type="project" value="InterPro"/>
</dbReference>
<evidence type="ECO:0000313" key="2">
    <source>
        <dbReference type="EMBL" id="MBB5037365.1"/>
    </source>
</evidence>
<dbReference type="SUPFAM" id="SSF88946">
    <property type="entry name" value="Sigma2 domain of RNA polymerase sigma factors"/>
    <property type="match status" value="1"/>
</dbReference>
<keyword evidence="2" id="KW-0240">DNA-directed RNA polymerase</keyword>
<feature type="region of interest" description="Disordered" evidence="1">
    <location>
        <begin position="100"/>
        <end position="123"/>
    </location>
</feature>
<evidence type="ECO:0000313" key="3">
    <source>
        <dbReference type="Proteomes" id="UP000534294"/>
    </source>
</evidence>
<dbReference type="GO" id="GO:0006352">
    <property type="term" value="P:DNA-templated transcription initiation"/>
    <property type="evidence" value="ECO:0007669"/>
    <property type="project" value="InterPro"/>
</dbReference>
<feature type="compositionally biased region" description="Basic and acidic residues" evidence="1">
    <location>
        <begin position="107"/>
        <end position="123"/>
    </location>
</feature>
<name>A0A7W7YK41_9BACT</name>
<dbReference type="Proteomes" id="UP000534294">
    <property type="component" value="Unassembled WGS sequence"/>
</dbReference>
<dbReference type="GO" id="GO:0000428">
    <property type="term" value="C:DNA-directed RNA polymerase complex"/>
    <property type="evidence" value="ECO:0007669"/>
    <property type="project" value="UniProtKB-KW"/>
</dbReference>
<dbReference type="EMBL" id="JACHIF010000002">
    <property type="protein sequence ID" value="MBB5037365.1"/>
    <property type="molecule type" value="Genomic_DNA"/>
</dbReference>
<dbReference type="AlphaFoldDB" id="A0A7W7YK41"/>
<protein>
    <submittedName>
        <fullName evidence="2">DNA-directed RNA polymerase specialized sigma24 family protein</fullName>
    </submittedName>
</protein>
<evidence type="ECO:0000256" key="1">
    <source>
        <dbReference type="SAM" id="MobiDB-lite"/>
    </source>
</evidence>
<keyword evidence="2" id="KW-0804">Transcription</keyword>
<dbReference type="InterPro" id="IPR013325">
    <property type="entry name" value="RNA_pol_sigma_r2"/>
</dbReference>
<proteinExistence type="predicted"/>
<gene>
    <name evidence="2" type="ORF">HNQ64_001607</name>
</gene>